<name>A0AAD7BAM1_9AGAR</name>
<protein>
    <recommendedName>
        <fullName evidence="2">Secreted protein CSS2 C-terminal domain-containing protein</fullName>
    </recommendedName>
</protein>
<evidence type="ECO:0000256" key="1">
    <source>
        <dbReference type="SAM" id="SignalP"/>
    </source>
</evidence>
<evidence type="ECO:0000259" key="2">
    <source>
        <dbReference type="Pfam" id="PF20521"/>
    </source>
</evidence>
<feature type="domain" description="Secreted protein CSS2 C-terminal" evidence="2">
    <location>
        <begin position="50"/>
        <end position="156"/>
    </location>
</feature>
<dbReference type="Pfam" id="PF20521">
    <property type="entry name" value="DUF6736"/>
    <property type="match status" value="1"/>
</dbReference>
<gene>
    <name evidence="3" type="ORF">FB45DRAFT_758336</name>
</gene>
<dbReference type="AlphaFoldDB" id="A0AAD7BAM1"/>
<feature type="signal peptide" evidence="1">
    <location>
        <begin position="1"/>
        <end position="19"/>
    </location>
</feature>
<sequence>MRVLKFFGIAASAPLLARAAYVVGPNNAARALDNRIYLSTDLELFQPNSTVLEKRVQISDCLKVIDAVNKCFTFVNNIRSVASYIGNLIFSDSQNADCSDHSGDIDGVQFSFYYQGGGCSTTADITTIRGAIAGASEDFAQGRCAQVCIQMKHGGATVS</sequence>
<proteinExistence type="predicted"/>
<accession>A0AAD7BAM1</accession>
<keyword evidence="4" id="KW-1185">Reference proteome</keyword>
<keyword evidence="1" id="KW-0732">Signal</keyword>
<feature type="chain" id="PRO_5041984585" description="Secreted protein CSS2 C-terminal domain-containing protein" evidence="1">
    <location>
        <begin position="20"/>
        <end position="159"/>
    </location>
</feature>
<evidence type="ECO:0000313" key="4">
    <source>
        <dbReference type="Proteomes" id="UP001221142"/>
    </source>
</evidence>
<organism evidence="3 4">
    <name type="scientific">Roridomyces roridus</name>
    <dbReference type="NCBI Taxonomy" id="1738132"/>
    <lineage>
        <taxon>Eukaryota</taxon>
        <taxon>Fungi</taxon>
        <taxon>Dikarya</taxon>
        <taxon>Basidiomycota</taxon>
        <taxon>Agaricomycotina</taxon>
        <taxon>Agaricomycetes</taxon>
        <taxon>Agaricomycetidae</taxon>
        <taxon>Agaricales</taxon>
        <taxon>Marasmiineae</taxon>
        <taxon>Mycenaceae</taxon>
        <taxon>Roridomyces</taxon>
    </lineage>
</organism>
<evidence type="ECO:0000313" key="3">
    <source>
        <dbReference type="EMBL" id="KAJ7614861.1"/>
    </source>
</evidence>
<dbReference type="InterPro" id="IPR046624">
    <property type="entry name" value="CSS2_C"/>
</dbReference>
<dbReference type="EMBL" id="JARKIF010000025">
    <property type="protein sequence ID" value="KAJ7614861.1"/>
    <property type="molecule type" value="Genomic_DNA"/>
</dbReference>
<reference evidence="3" key="1">
    <citation type="submission" date="2023-03" db="EMBL/GenBank/DDBJ databases">
        <title>Massive genome expansion in bonnet fungi (Mycena s.s.) driven by repeated elements and novel gene families across ecological guilds.</title>
        <authorList>
            <consortium name="Lawrence Berkeley National Laboratory"/>
            <person name="Harder C.B."/>
            <person name="Miyauchi S."/>
            <person name="Viragh M."/>
            <person name="Kuo A."/>
            <person name="Thoen E."/>
            <person name="Andreopoulos B."/>
            <person name="Lu D."/>
            <person name="Skrede I."/>
            <person name="Drula E."/>
            <person name="Henrissat B."/>
            <person name="Morin E."/>
            <person name="Kohler A."/>
            <person name="Barry K."/>
            <person name="LaButti K."/>
            <person name="Morin E."/>
            <person name="Salamov A."/>
            <person name="Lipzen A."/>
            <person name="Mereny Z."/>
            <person name="Hegedus B."/>
            <person name="Baldrian P."/>
            <person name="Stursova M."/>
            <person name="Weitz H."/>
            <person name="Taylor A."/>
            <person name="Grigoriev I.V."/>
            <person name="Nagy L.G."/>
            <person name="Martin F."/>
            <person name="Kauserud H."/>
        </authorList>
    </citation>
    <scope>NUCLEOTIDE SEQUENCE</scope>
    <source>
        <strain evidence="3">9284</strain>
    </source>
</reference>
<comment type="caution">
    <text evidence="3">The sequence shown here is derived from an EMBL/GenBank/DDBJ whole genome shotgun (WGS) entry which is preliminary data.</text>
</comment>
<dbReference type="Proteomes" id="UP001221142">
    <property type="component" value="Unassembled WGS sequence"/>
</dbReference>